<dbReference type="EMBL" id="CM029044">
    <property type="protein sequence ID" value="KAG2607883.1"/>
    <property type="molecule type" value="Genomic_DNA"/>
</dbReference>
<comment type="caution">
    <text evidence="1">The sequence shown here is derived from an EMBL/GenBank/DDBJ whole genome shotgun (WGS) entry which is preliminary data.</text>
</comment>
<gene>
    <name evidence="1" type="ORF">PVAP13_4NG295432</name>
</gene>
<name>A0A8T0TFC7_PANVG</name>
<dbReference type="AlphaFoldDB" id="A0A8T0TFC7"/>
<dbReference type="Proteomes" id="UP000823388">
    <property type="component" value="Chromosome 4N"/>
</dbReference>
<accession>A0A8T0TFC7</accession>
<organism evidence="1 2">
    <name type="scientific">Panicum virgatum</name>
    <name type="common">Blackwell switchgrass</name>
    <dbReference type="NCBI Taxonomy" id="38727"/>
    <lineage>
        <taxon>Eukaryota</taxon>
        <taxon>Viridiplantae</taxon>
        <taxon>Streptophyta</taxon>
        <taxon>Embryophyta</taxon>
        <taxon>Tracheophyta</taxon>
        <taxon>Spermatophyta</taxon>
        <taxon>Magnoliopsida</taxon>
        <taxon>Liliopsida</taxon>
        <taxon>Poales</taxon>
        <taxon>Poaceae</taxon>
        <taxon>PACMAD clade</taxon>
        <taxon>Panicoideae</taxon>
        <taxon>Panicodae</taxon>
        <taxon>Paniceae</taxon>
        <taxon>Panicinae</taxon>
        <taxon>Panicum</taxon>
        <taxon>Panicum sect. Hiantes</taxon>
    </lineage>
</organism>
<protein>
    <submittedName>
        <fullName evidence="1">Uncharacterized protein</fullName>
    </submittedName>
</protein>
<proteinExistence type="predicted"/>
<keyword evidence="2" id="KW-1185">Reference proteome</keyword>
<reference evidence="1" key="1">
    <citation type="submission" date="2020-05" db="EMBL/GenBank/DDBJ databases">
        <title>WGS assembly of Panicum virgatum.</title>
        <authorList>
            <person name="Lovell J.T."/>
            <person name="Jenkins J."/>
            <person name="Shu S."/>
            <person name="Juenger T.E."/>
            <person name="Schmutz J."/>
        </authorList>
    </citation>
    <scope>NUCLEOTIDE SEQUENCE</scope>
    <source>
        <strain evidence="1">AP13</strain>
    </source>
</reference>
<evidence type="ECO:0000313" key="1">
    <source>
        <dbReference type="EMBL" id="KAG2607883.1"/>
    </source>
</evidence>
<evidence type="ECO:0000313" key="2">
    <source>
        <dbReference type="Proteomes" id="UP000823388"/>
    </source>
</evidence>
<sequence>MGDTSSMHIKTMKRENIYVSFDLDSMFLRYSQAFRSIDELADRIKTKSGASYLVQQEANFLFRSSYSDGEVHFCSLLSQATHTARSNLALCLAIFLSSSTLLPSSILIKQKQGKMIVISLFLRVQSKQSSETTNNILIKLAISHGAEQLMLVCYSRQGISLAHCQAAINTYPNTQ</sequence>